<comment type="caution">
    <text evidence="2">The sequence shown here is derived from an EMBL/GenBank/DDBJ whole genome shotgun (WGS) entry which is preliminary data.</text>
</comment>
<dbReference type="EMBL" id="VEPZ02001131">
    <property type="protein sequence ID" value="KAE8692704.1"/>
    <property type="molecule type" value="Genomic_DNA"/>
</dbReference>
<evidence type="ECO:0008006" key="4">
    <source>
        <dbReference type="Google" id="ProtNLM"/>
    </source>
</evidence>
<accession>A0A6A2ZKY8</accession>
<dbReference type="AlphaFoldDB" id="A0A6A2ZKY8"/>
<evidence type="ECO:0000313" key="3">
    <source>
        <dbReference type="Proteomes" id="UP000436088"/>
    </source>
</evidence>
<gene>
    <name evidence="2" type="ORF">F3Y22_tig00110831pilonHSYRG00513</name>
</gene>
<name>A0A6A2ZKY8_HIBSY</name>
<evidence type="ECO:0000256" key="1">
    <source>
        <dbReference type="SAM" id="SignalP"/>
    </source>
</evidence>
<evidence type="ECO:0000313" key="2">
    <source>
        <dbReference type="EMBL" id="KAE8692704.1"/>
    </source>
</evidence>
<reference evidence="2" key="1">
    <citation type="submission" date="2019-09" db="EMBL/GenBank/DDBJ databases">
        <title>Draft genome information of white flower Hibiscus syriacus.</title>
        <authorList>
            <person name="Kim Y.-M."/>
        </authorList>
    </citation>
    <scope>NUCLEOTIDE SEQUENCE [LARGE SCALE GENOMIC DNA]</scope>
    <source>
        <strain evidence="2">YM2019G1</strain>
    </source>
</reference>
<proteinExistence type="predicted"/>
<dbReference type="Proteomes" id="UP000436088">
    <property type="component" value="Unassembled WGS sequence"/>
</dbReference>
<protein>
    <recommendedName>
        <fullName evidence="4">Bifunctional inhibitor/plant lipid transfer protein/seed storage helical domain-containing protein</fullName>
    </recommendedName>
</protein>
<organism evidence="2 3">
    <name type="scientific">Hibiscus syriacus</name>
    <name type="common">Rose of Sharon</name>
    <dbReference type="NCBI Taxonomy" id="106335"/>
    <lineage>
        <taxon>Eukaryota</taxon>
        <taxon>Viridiplantae</taxon>
        <taxon>Streptophyta</taxon>
        <taxon>Embryophyta</taxon>
        <taxon>Tracheophyta</taxon>
        <taxon>Spermatophyta</taxon>
        <taxon>Magnoliopsida</taxon>
        <taxon>eudicotyledons</taxon>
        <taxon>Gunneridae</taxon>
        <taxon>Pentapetalae</taxon>
        <taxon>rosids</taxon>
        <taxon>malvids</taxon>
        <taxon>Malvales</taxon>
        <taxon>Malvaceae</taxon>
        <taxon>Malvoideae</taxon>
        <taxon>Hibiscus</taxon>
    </lineage>
</organism>
<feature type="signal peptide" evidence="1">
    <location>
        <begin position="1"/>
        <end position="22"/>
    </location>
</feature>
<sequence>MAVSIFTSTFSLAILSILSVDAPPPPHDGTITSSSSLTSAVDCSSLIPEHGGFVCVRLLRAALPWVFYLNVTKASNLPAACNVSAPSSTNCAGDVFTPTGAPGGAPTTSSETESANELAPAPALAAQALQCFRFWLDLSYFVGHC</sequence>
<keyword evidence="1" id="KW-0732">Signal</keyword>
<keyword evidence="3" id="KW-1185">Reference proteome</keyword>
<feature type="chain" id="PRO_5025342167" description="Bifunctional inhibitor/plant lipid transfer protein/seed storage helical domain-containing protein" evidence="1">
    <location>
        <begin position="23"/>
        <end position="145"/>
    </location>
</feature>